<keyword evidence="2" id="KW-1185">Reference proteome</keyword>
<protein>
    <submittedName>
        <fullName evidence="1">Uncharacterized protein</fullName>
    </submittedName>
</protein>
<sequence length="80" mass="9026">MLKSGGRGLDVMQRDLDVMQRDIVPDRGKDSVDVGFDGSVEQLDQLSVTVQIRHLREQHLLHPTGQVTQLAAQLRDHRGR</sequence>
<reference evidence="1" key="1">
    <citation type="submission" date="2022-08" db="EMBL/GenBank/DDBJ databases">
        <title>Whole genome sequencing of non-tuberculosis mycobacteria type-strains.</title>
        <authorList>
            <person name="Igarashi Y."/>
            <person name="Osugi A."/>
            <person name="Mitarai S."/>
        </authorList>
    </citation>
    <scope>NUCLEOTIDE SEQUENCE</scope>
    <source>
        <strain evidence="1">DSM 45127</strain>
    </source>
</reference>
<dbReference type="EMBL" id="CP092488">
    <property type="protein sequence ID" value="UMB70051.1"/>
    <property type="molecule type" value="Genomic_DNA"/>
</dbReference>
<proteinExistence type="predicted"/>
<accession>A0ABY3VKV4</accession>
<evidence type="ECO:0000313" key="2">
    <source>
        <dbReference type="Proteomes" id="UP001055336"/>
    </source>
</evidence>
<gene>
    <name evidence="1" type="ORF">MKK62_01450</name>
</gene>
<name>A0ABY3VKV4_9MYCO</name>
<dbReference type="Proteomes" id="UP001055336">
    <property type="component" value="Chromosome"/>
</dbReference>
<evidence type="ECO:0000313" key="1">
    <source>
        <dbReference type="EMBL" id="UMB70051.1"/>
    </source>
</evidence>
<dbReference type="RefSeq" id="WP_240261781.1">
    <property type="nucleotide sequence ID" value="NZ_CP092488.2"/>
</dbReference>
<organism evidence="1 2">
    <name type="scientific">Mycobacterium paraterrae</name>
    <dbReference type="NCBI Taxonomy" id="577492"/>
    <lineage>
        <taxon>Bacteria</taxon>
        <taxon>Bacillati</taxon>
        <taxon>Actinomycetota</taxon>
        <taxon>Actinomycetes</taxon>
        <taxon>Mycobacteriales</taxon>
        <taxon>Mycobacteriaceae</taxon>
        <taxon>Mycobacterium</taxon>
    </lineage>
</organism>